<name>A0A8S0VKT3_OLEEU</name>
<dbReference type="Proteomes" id="UP000594638">
    <property type="component" value="Unassembled WGS sequence"/>
</dbReference>
<proteinExistence type="predicted"/>
<dbReference type="EMBL" id="CACTIH010009417">
    <property type="protein sequence ID" value="CAA3031077.1"/>
    <property type="molecule type" value="Genomic_DNA"/>
</dbReference>
<gene>
    <name evidence="1" type="ORF">OLEA9_A047569</name>
</gene>
<reference evidence="1 2" key="1">
    <citation type="submission" date="2019-12" db="EMBL/GenBank/DDBJ databases">
        <authorList>
            <person name="Alioto T."/>
            <person name="Alioto T."/>
            <person name="Gomez Garrido J."/>
        </authorList>
    </citation>
    <scope>NUCLEOTIDE SEQUENCE [LARGE SCALE GENOMIC DNA]</scope>
</reference>
<dbReference type="Gramene" id="OE9A047569T1">
    <property type="protein sequence ID" value="OE9A047569C1"/>
    <property type="gene ID" value="OE9A047569"/>
</dbReference>
<comment type="caution">
    <text evidence="1">The sequence shown here is derived from an EMBL/GenBank/DDBJ whole genome shotgun (WGS) entry which is preliminary data.</text>
</comment>
<keyword evidence="2" id="KW-1185">Reference proteome</keyword>
<organism evidence="1 2">
    <name type="scientific">Olea europaea subsp. europaea</name>
    <dbReference type="NCBI Taxonomy" id="158383"/>
    <lineage>
        <taxon>Eukaryota</taxon>
        <taxon>Viridiplantae</taxon>
        <taxon>Streptophyta</taxon>
        <taxon>Embryophyta</taxon>
        <taxon>Tracheophyta</taxon>
        <taxon>Spermatophyta</taxon>
        <taxon>Magnoliopsida</taxon>
        <taxon>eudicotyledons</taxon>
        <taxon>Gunneridae</taxon>
        <taxon>Pentapetalae</taxon>
        <taxon>asterids</taxon>
        <taxon>lamiids</taxon>
        <taxon>Lamiales</taxon>
        <taxon>Oleaceae</taxon>
        <taxon>Oleeae</taxon>
        <taxon>Olea</taxon>
    </lineage>
</organism>
<evidence type="ECO:0000313" key="1">
    <source>
        <dbReference type="EMBL" id="CAA3031077.1"/>
    </source>
</evidence>
<accession>A0A8S0VKT3</accession>
<sequence>MKGQSINQIFSRFTIEGINAGVFQCRGIADSATIGVGHHHLHSWGAMISIWREGFAKDNDGLGERLAKGNDGSRDFTFTGCEIHDHSESEIGGEKKAGLFLFVFNAFADFNSTG</sequence>
<dbReference type="AlphaFoldDB" id="A0A8S0VKT3"/>
<protein>
    <submittedName>
        <fullName evidence="1">Uncharacterized protein</fullName>
    </submittedName>
</protein>
<evidence type="ECO:0000313" key="2">
    <source>
        <dbReference type="Proteomes" id="UP000594638"/>
    </source>
</evidence>